<gene>
    <name evidence="3" type="ORF">PSNMU_V1.4_AUG-EV-PASAV3_0075670</name>
</gene>
<name>A0A448ZF45_9STRA</name>
<evidence type="ECO:0000313" key="3">
    <source>
        <dbReference type="EMBL" id="VEU40674.1"/>
    </source>
</evidence>
<keyword evidence="2" id="KW-1133">Transmembrane helix</keyword>
<keyword evidence="4" id="KW-1185">Reference proteome</keyword>
<feature type="compositionally biased region" description="Acidic residues" evidence="1">
    <location>
        <begin position="697"/>
        <end position="746"/>
    </location>
</feature>
<reference evidence="3 4" key="1">
    <citation type="submission" date="2019-01" db="EMBL/GenBank/DDBJ databases">
        <authorList>
            <person name="Ferrante I. M."/>
        </authorList>
    </citation>
    <scope>NUCLEOTIDE SEQUENCE [LARGE SCALE GENOMIC DNA]</scope>
    <source>
        <strain evidence="3 4">B856</strain>
    </source>
</reference>
<feature type="region of interest" description="Disordered" evidence="1">
    <location>
        <begin position="595"/>
        <end position="617"/>
    </location>
</feature>
<feature type="compositionally biased region" description="Basic residues" evidence="1">
    <location>
        <begin position="239"/>
        <end position="250"/>
    </location>
</feature>
<dbReference type="Proteomes" id="UP000291116">
    <property type="component" value="Unassembled WGS sequence"/>
</dbReference>
<evidence type="ECO:0000313" key="4">
    <source>
        <dbReference type="Proteomes" id="UP000291116"/>
    </source>
</evidence>
<dbReference type="EMBL" id="CAACVS010000297">
    <property type="protein sequence ID" value="VEU40674.1"/>
    <property type="molecule type" value="Genomic_DNA"/>
</dbReference>
<organism evidence="3 4">
    <name type="scientific">Pseudo-nitzschia multistriata</name>
    <dbReference type="NCBI Taxonomy" id="183589"/>
    <lineage>
        <taxon>Eukaryota</taxon>
        <taxon>Sar</taxon>
        <taxon>Stramenopiles</taxon>
        <taxon>Ochrophyta</taxon>
        <taxon>Bacillariophyta</taxon>
        <taxon>Bacillariophyceae</taxon>
        <taxon>Bacillariophycidae</taxon>
        <taxon>Bacillariales</taxon>
        <taxon>Bacillariaceae</taxon>
        <taxon>Pseudo-nitzschia</taxon>
    </lineage>
</organism>
<evidence type="ECO:0000256" key="1">
    <source>
        <dbReference type="SAM" id="MobiDB-lite"/>
    </source>
</evidence>
<feature type="region of interest" description="Disordered" evidence="1">
    <location>
        <begin position="48"/>
        <end position="71"/>
    </location>
</feature>
<protein>
    <submittedName>
        <fullName evidence="3">Uncharacterized protein</fullName>
    </submittedName>
</protein>
<feature type="region of interest" description="Disordered" evidence="1">
    <location>
        <begin position="685"/>
        <end position="871"/>
    </location>
</feature>
<feature type="compositionally biased region" description="Basic and acidic residues" evidence="1">
    <location>
        <begin position="251"/>
        <end position="260"/>
    </location>
</feature>
<proteinExistence type="predicted"/>
<feature type="transmembrane region" description="Helical" evidence="2">
    <location>
        <begin position="9"/>
        <end position="27"/>
    </location>
</feature>
<feature type="compositionally biased region" description="Acidic residues" evidence="1">
    <location>
        <begin position="797"/>
        <end position="807"/>
    </location>
</feature>
<feature type="compositionally biased region" description="Polar residues" evidence="1">
    <location>
        <begin position="750"/>
        <end position="791"/>
    </location>
</feature>
<dbReference type="AlphaFoldDB" id="A0A448ZF45"/>
<feature type="compositionally biased region" description="Acidic residues" evidence="1">
    <location>
        <begin position="851"/>
        <end position="860"/>
    </location>
</feature>
<feature type="compositionally biased region" description="Basic residues" evidence="1">
    <location>
        <begin position="595"/>
        <end position="612"/>
    </location>
</feature>
<feature type="compositionally biased region" description="Low complexity" evidence="1">
    <location>
        <begin position="54"/>
        <end position="63"/>
    </location>
</feature>
<keyword evidence="2" id="KW-0812">Transmembrane</keyword>
<feature type="compositionally biased region" description="Polar residues" evidence="1">
    <location>
        <begin position="861"/>
        <end position="871"/>
    </location>
</feature>
<accession>A0A448ZF45</accession>
<evidence type="ECO:0000256" key="2">
    <source>
        <dbReference type="SAM" id="Phobius"/>
    </source>
</evidence>
<dbReference type="OrthoDB" id="49553at2759"/>
<feature type="region of interest" description="Disordered" evidence="1">
    <location>
        <begin position="233"/>
        <end position="285"/>
    </location>
</feature>
<sequence length="871" mass="99203">MVPRNHGIFPYYAVIVITVMGMIGVFLQNEQLAYQPYFEELTHWNSKASANLSPPTTKKTTTPHNVGQHMERTNSNANATTKRLGMTRDTTTVAKPDRKTNTNKEEDTRPWLIVHVGPPKTATTTIQDGFIRHAIMGRLAVEDNIYYLGMRFGERKDFLVGPNNATAVRTFTMTDIIKNQYAFTEKLREHQKAGHNVVLSSEHYTSKLNVENHWEEMFSGTFLSSLYRHTKFSDGNKSGAKRRKKKKAKKQDKTKELSKQDRKRRRLTEESRNGTAPTKSYHHVHPDYPYHYTDMVSDKPFDYSSEGIEPSFGFRVRIVVAYRHFFSWVPSLHYQRYLLAPKQYKNDKDMEMKHIPSLIEYILDYLDNAENNGNGKEIDIPNKEVESSAKVVTSGRKPDPETYHGLSGSYFAYLKWTSRPELYDRVDIFDMHQQPAFRTAAGTGNGNLFTDFVCQTLPEATHTCEYLIEDAADTNSTHNIVKRTRQGTKNLMTNQDKHRILEAARRRIPERVDPKQKIKRSVQNNIYRRIEDYFYQDNGIINNDRNDNDLLTNNALGPLTKEVPMVCLDEPNLAKLKKISLDYLREMSSLVKMHSLRRRKQAGKQTSSRRKKGDLFPSVDDRDALLLSRDYHEDDPDPDFSQVQAAHDAEFDKYVAKKKFCNLDLDKLLADGSFFDFVFPDFGNSTAASPASSIERENEDDDEEENTEEDGEETEDYDENDREGSNDDEASTNEDENENEGNEDTDGTTPSEQDASSASSTQQKLTHSVSSTSAIDISEADQTTPAVSSTAAIDKSEADETIEEVVDDDSKAKLEPQDPADDDDDGTKSKPKSTNDYDDDDNITKSKPESTNDDDDDDDSPATNNIQDDDE</sequence>
<keyword evidence="2" id="KW-0472">Membrane</keyword>